<keyword evidence="17" id="KW-1185">Reference proteome</keyword>
<dbReference type="FunFam" id="2.20.70.10:FF:000059">
    <property type="entry name" value="pleckstrin homology domain-containing family A member 7"/>
    <property type="match status" value="1"/>
</dbReference>
<evidence type="ECO:0000256" key="5">
    <source>
        <dbReference type="ARBA" id="ARBA00022737"/>
    </source>
</evidence>
<sequence length="1354" mass="152666">MEHPGAPPGPELAEPPPPPPPPPAPPPPHPHPHPAEAPRSANMAAAAVGRDTLPERWSYGVCRDGRVFFINDQLRRTTWLHPRTGEPVNSGHMIRSDLPRGWEEGFTEEGASYFIDHNQQTTAFRHPVTGQFSPENSEFILQEEPNPRMSKQDRNQRPSSMVSETSTAGTTSTLEAKPGPKIIKSSNKVHSFGKRDQAIRRNPNVPVVVRGWLHKQDSSGMRLWKRRWFVLADYCLFYYKDSREEAVLGSIPLPSYVISPVAPEDRISRKYSFKAVHTGMRALIYNSSMAGSQAEQSGMRTYYFSADTQEDMNAWVRAMNQAAQVLSRSSLKRDMEKVERQAVPQANHTESCHECGRVGPGHTRDCPHRGHDDFVNFERQEQEEERYRSQRDPLEGKRDRSKARSPYSPAEEDALFVDLPSGPRGQQAQPQRAEKNGMLPASYGPGEQNGTGGYQRAFPPKTNPEKHSQRKSNLAQVEHWARAQKADSKSLPLDQMLPCQGPGQSLSFPESYQTLPKSTRHPSGGSSPPPRNLPSDYKYAQDRASHLKMSSEERRAHRDGTVWQLYEWQQRQQFRHGSPTAPICLGSPEFTDQGRSRSMLEVPRSISVPPSPSDIPPPGPPRVFPPRRPHTPAERVTVKPPDQRRSVDISLGDSPRKARGHAVKNSSHVDRRSMPSMGYMTHTVSAPSLHGKSADDTYLQLKKDLEYLDLKMTGRDLLKDRSLKPVKIAESDIDVKLSIFCEQDRILQDLEDKIRALKENKDQLESVLEVLHRQMEQYRDQPQHLEKIAYQQKLLQEDLVHIRAELSRESTEMENAWNEYLKLENDVEQLKQTLQEQHRRAFFFQEKSQIQKDLWRIEDVIAGLSANKENFRILVESVKNPERKTVPLFPHPPVPSLSTSESKPPPQPSPPTSPVRTPLEVRLFPQLQTYMPYRPHPPQLRKVTSPLQSPTKMKPKVQEDEAPPRPPLPELYSPEDQPPAVPPLPREATIIRHTSVRGLKRQSDERKRDRELGQCVNGDSRVELRSYVSEPELATLSGDMAQPSLGLVGPDSGYQTLPGRGLSGSTSRLQQSSTIAPYATLRRGLNVESSKATFPRPKSALERLYSGDHQRGKMSAEEQLERMKRHQKALVRERKRTLGQGERTGLPSSRYLSRPLPGDLGSWKREQDFDLQLLERVVQGERKDKEENGWLKVQAMPVTELDLEPQDYDLDISRELSKPEKVSIPERYVELDPEEPPSLEELQARYRKAEKIRNILARSSMCNLQPASGQDRNSVADLDLKLQEQERIINISYALASEASQRSKQVAGCSAAWSSSVDSSFSDSESLSESSGLSGSGESSSSSSSSPATSPSPS</sequence>
<feature type="compositionally biased region" description="Basic and acidic residues" evidence="13">
    <location>
        <begin position="350"/>
        <end position="398"/>
    </location>
</feature>
<dbReference type="STRING" id="9483.ENSCJAP00000017576"/>
<dbReference type="PROSITE" id="PS50020">
    <property type="entry name" value="WW_DOMAIN_2"/>
    <property type="match status" value="2"/>
</dbReference>
<feature type="compositionally biased region" description="Basic and acidic residues" evidence="13">
    <location>
        <begin position="479"/>
        <end position="488"/>
    </location>
</feature>
<dbReference type="Pfam" id="PF25541">
    <property type="entry name" value="TBCA_PH"/>
    <property type="match status" value="1"/>
</dbReference>
<feature type="compositionally biased region" description="Polar residues" evidence="13">
    <location>
        <begin position="502"/>
        <end position="517"/>
    </location>
</feature>
<keyword evidence="7 12" id="KW-0175">Coiled coil</keyword>
<dbReference type="InterPro" id="IPR001202">
    <property type="entry name" value="WW_dom"/>
</dbReference>
<feature type="compositionally biased region" description="Pro residues" evidence="13">
    <location>
        <begin position="609"/>
        <end position="624"/>
    </location>
</feature>
<comment type="subunit">
    <text evidence="10">Interacts with CAMSAP3 and CTNND1. Interacts (via WW domains) with TSPAN33 (via cytoplasmic domain) and with PDZD11; the interaction with TSPAN33 is dependent on PDZD11 being bound to PLEKHA7 and facilitates the docking of ADAM10 to zonula adherens through interaction of TSPAN33 with ADAM10.</text>
</comment>
<dbReference type="GO" id="GO:0005813">
    <property type="term" value="C:centrosome"/>
    <property type="evidence" value="ECO:0007669"/>
    <property type="project" value="UniProtKB-SubCell"/>
</dbReference>
<feature type="compositionally biased region" description="Pro residues" evidence="13">
    <location>
        <begin position="903"/>
        <end position="913"/>
    </location>
</feature>
<feature type="region of interest" description="Disordered" evidence="13">
    <location>
        <begin position="588"/>
        <end position="674"/>
    </location>
</feature>
<feature type="compositionally biased region" description="Pro residues" evidence="13">
    <location>
        <begin position="976"/>
        <end position="985"/>
    </location>
</feature>
<dbReference type="InterPro" id="IPR011993">
    <property type="entry name" value="PH-like_dom_sf"/>
</dbReference>
<evidence type="ECO:0000256" key="10">
    <source>
        <dbReference type="ARBA" id="ARBA00065235"/>
    </source>
</evidence>
<dbReference type="GO" id="GO:0045218">
    <property type="term" value="P:zonula adherens maintenance"/>
    <property type="evidence" value="ECO:0007669"/>
    <property type="project" value="TreeGrafter"/>
</dbReference>
<feature type="region of interest" description="Disordered" evidence="13">
    <location>
        <begin position="336"/>
        <end position="556"/>
    </location>
</feature>
<dbReference type="CDD" id="cd00201">
    <property type="entry name" value="WW"/>
    <property type="match status" value="2"/>
</dbReference>
<dbReference type="SUPFAM" id="SSF51045">
    <property type="entry name" value="WW domain"/>
    <property type="match status" value="2"/>
</dbReference>
<evidence type="ECO:0000256" key="11">
    <source>
        <dbReference type="ARBA" id="ARBA00068600"/>
    </source>
</evidence>
<feature type="compositionally biased region" description="Basic and acidic residues" evidence="13">
    <location>
        <begin position="1001"/>
        <end position="1011"/>
    </location>
</feature>
<feature type="compositionally biased region" description="Basic and acidic residues" evidence="13">
    <location>
        <begin position="631"/>
        <end position="647"/>
    </location>
</feature>
<dbReference type="eggNOG" id="ENOG502QUAJ">
    <property type="taxonomic scope" value="Eukaryota"/>
</dbReference>
<evidence type="ECO:0000256" key="3">
    <source>
        <dbReference type="ARBA" id="ARBA00022490"/>
    </source>
</evidence>
<dbReference type="PANTHER" id="PTHR12752">
    <property type="entry name" value="PHOSPHOINOSITOL 3-PHOSPHATE-BINDING PROTEIN"/>
    <property type="match status" value="1"/>
</dbReference>
<evidence type="ECO:0000259" key="14">
    <source>
        <dbReference type="PROSITE" id="PS50003"/>
    </source>
</evidence>
<dbReference type="InterPro" id="IPR036020">
    <property type="entry name" value="WW_dom_sf"/>
</dbReference>
<dbReference type="GO" id="GO:0090136">
    <property type="term" value="P:epithelial cell-cell adhesion"/>
    <property type="evidence" value="ECO:0007669"/>
    <property type="project" value="TreeGrafter"/>
</dbReference>
<feature type="region of interest" description="Disordered" evidence="13">
    <location>
        <begin position="1315"/>
        <end position="1354"/>
    </location>
</feature>
<dbReference type="SMART" id="SM00233">
    <property type="entry name" value="PH"/>
    <property type="match status" value="1"/>
</dbReference>
<evidence type="ECO:0000259" key="15">
    <source>
        <dbReference type="PROSITE" id="PS50020"/>
    </source>
</evidence>
<evidence type="ECO:0000256" key="1">
    <source>
        <dbReference type="ARBA" id="ARBA00004300"/>
    </source>
</evidence>
<keyword evidence="3" id="KW-0963">Cytoplasm</keyword>
<evidence type="ECO:0000313" key="17">
    <source>
        <dbReference type="Proteomes" id="UP000008225"/>
    </source>
</evidence>
<dbReference type="GO" id="GO:0046930">
    <property type="term" value="C:pore complex"/>
    <property type="evidence" value="ECO:0007669"/>
    <property type="project" value="TreeGrafter"/>
</dbReference>
<evidence type="ECO:0000256" key="13">
    <source>
        <dbReference type="SAM" id="MobiDB-lite"/>
    </source>
</evidence>
<dbReference type="InterPro" id="IPR001849">
    <property type="entry name" value="PH_domain"/>
</dbReference>
<dbReference type="GeneTree" id="ENSGT00940000155817"/>
<keyword evidence="5" id="KW-0677">Repeat</keyword>
<dbReference type="Gene3D" id="2.30.29.30">
    <property type="entry name" value="Pleckstrin-homology domain (PH domain)/Phosphotyrosine-binding domain (PTB)"/>
    <property type="match status" value="1"/>
</dbReference>
<reference evidence="16" key="3">
    <citation type="submission" date="2025-09" db="UniProtKB">
        <authorList>
            <consortium name="Ensembl"/>
        </authorList>
    </citation>
    <scope>IDENTIFICATION</scope>
</reference>
<evidence type="ECO:0000256" key="7">
    <source>
        <dbReference type="ARBA" id="ARBA00023054"/>
    </source>
</evidence>
<feature type="domain" description="PH" evidence="14">
    <location>
        <begin position="206"/>
        <end position="324"/>
    </location>
</feature>
<accession>F7IA15</accession>
<comment type="subcellular location">
    <subcellularLocation>
        <location evidence="2">Cell junction</location>
        <location evidence="2">Adherens junction</location>
    </subcellularLocation>
    <subcellularLocation>
        <location evidence="1">Cytoplasm</location>
        <location evidence="1">Cytoskeleton</location>
        <location evidence="1">Microtubule organizing center</location>
        <location evidence="1">Centrosome</location>
    </subcellularLocation>
</comment>
<dbReference type="FunCoup" id="F7IA15">
    <property type="interactions" value="668"/>
</dbReference>
<dbReference type="GO" id="GO:0005915">
    <property type="term" value="C:zonula adherens"/>
    <property type="evidence" value="ECO:0007669"/>
    <property type="project" value="TreeGrafter"/>
</dbReference>
<feature type="region of interest" description="Disordered" evidence="13">
    <location>
        <begin position="1"/>
        <end position="44"/>
    </location>
</feature>
<feature type="compositionally biased region" description="Basic and acidic residues" evidence="13">
    <location>
        <begin position="539"/>
        <end position="556"/>
    </location>
</feature>
<comment type="function">
    <text evidence="9">Required for zonula adherens biogenesis and maintenance. Acts via its interaction with CAMSAP3, which anchors microtubules at their minus-ends to zonula adherens, leading to the recruitment of KIFC3 kinesin to the junctional site. Mediates docking of ADAM10 to zonula adherens through a PDZD11-dependent interaction with the ADAM10-binding protein TSPAN33.</text>
</comment>
<dbReference type="FunFam" id="2.30.29.30:FF:000103">
    <property type="entry name" value="Pleckstrin homology domain-containing family A member 4"/>
    <property type="match status" value="1"/>
</dbReference>
<evidence type="ECO:0000256" key="2">
    <source>
        <dbReference type="ARBA" id="ARBA00004536"/>
    </source>
</evidence>
<dbReference type="CDD" id="cd13248">
    <property type="entry name" value="PH_PEPP1_2_3"/>
    <property type="match status" value="1"/>
</dbReference>
<evidence type="ECO:0000256" key="6">
    <source>
        <dbReference type="ARBA" id="ARBA00022949"/>
    </source>
</evidence>
<evidence type="ECO:0000313" key="16">
    <source>
        <dbReference type="Ensembl" id="ENSCJAP00000017576.5"/>
    </source>
</evidence>
<protein>
    <recommendedName>
        <fullName evidence="11">Pleckstrin homology domain-containing family A member 7</fullName>
    </recommendedName>
</protein>
<feature type="region of interest" description="Disordered" evidence="13">
    <location>
        <begin position="144"/>
        <end position="181"/>
    </location>
</feature>
<dbReference type="HOGENOM" id="CLU_008216_1_0_1"/>
<dbReference type="SUPFAM" id="SSF50729">
    <property type="entry name" value="PH domain-like"/>
    <property type="match status" value="1"/>
</dbReference>
<feature type="coiled-coil region" evidence="12">
    <location>
        <begin position="747"/>
        <end position="781"/>
    </location>
</feature>
<dbReference type="PROSITE" id="PS01159">
    <property type="entry name" value="WW_DOMAIN_1"/>
    <property type="match status" value="1"/>
</dbReference>
<feature type="region of interest" description="Disordered" evidence="13">
    <location>
        <begin position="883"/>
        <end position="918"/>
    </location>
</feature>
<dbReference type="Gene3D" id="2.20.70.10">
    <property type="match status" value="2"/>
</dbReference>
<feature type="compositionally biased region" description="Pro residues" evidence="13">
    <location>
        <begin position="1"/>
        <end position="29"/>
    </location>
</feature>
<evidence type="ECO:0000256" key="8">
    <source>
        <dbReference type="ARBA" id="ARBA00023212"/>
    </source>
</evidence>
<dbReference type="Ensembl" id="ENSCJAT00000018589.5">
    <property type="protein sequence ID" value="ENSCJAP00000017576.5"/>
    <property type="gene ID" value="ENSCJAG00000009589.6"/>
</dbReference>
<reference evidence="16" key="1">
    <citation type="submission" date="2009-03" db="EMBL/GenBank/DDBJ databases">
        <authorList>
            <person name="Warren W."/>
            <person name="Ye L."/>
            <person name="Minx P."/>
            <person name="Worley K."/>
            <person name="Gibbs R."/>
            <person name="Wilson R.K."/>
        </authorList>
    </citation>
    <scope>NUCLEOTIDE SEQUENCE [LARGE SCALE GENOMIC DNA]</scope>
</reference>
<dbReference type="GO" id="GO:0046931">
    <property type="term" value="P:pore complex assembly"/>
    <property type="evidence" value="ECO:0007669"/>
    <property type="project" value="UniProtKB-ARBA"/>
</dbReference>
<feature type="compositionally biased region" description="Polar residues" evidence="13">
    <location>
        <begin position="157"/>
        <end position="174"/>
    </location>
</feature>
<dbReference type="PANTHER" id="PTHR12752:SF4">
    <property type="entry name" value="PLECKSTRIN HOMOLOGY DOMAIN-CONTAINING FAMILY A MEMBER 7"/>
    <property type="match status" value="1"/>
</dbReference>
<keyword evidence="4" id="KW-0597">Phosphoprotein</keyword>
<dbReference type="GO" id="GO:0044331">
    <property type="term" value="P:cell-cell adhesion mediated by cadherin"/>
    <property type="evidence" value="ECO:0007669"/>
    <property type="project" value="TreeGrafter"/>
</dbReference>
<name>F7IA15_CALJA</name>
<keyword evidence="8" id="KW-0206">Cytoskeleton</keyword>
<dbReference type="FunFam" id="2.20.70.10:FF:000027">
    <property type="entry name" value="pleckstrin homology domain-containing family A member 5 isoform X1"/>
    <property type="match status" value="1"/>
</dbReference>
<feature type="region of interest" description="Disordered" evidence="13">
    <location>
        <begin position="930"/>
        <end position="1011"/>
    </location>
</feature>
<dbReference type="SMART" id="SM00456">
    <property type="entry name" value="WW"/>
    <property type="match status" value="2"/>
</dbReference>
<organism evidence="16 17">
    <name type="scientific">Callithrix jacchus</name>
    <name type="common">White-tufted-ear marmoset</name>
    <name type="synonym">Simia Jacchus</name>
    <dbReference type="NCBI Taxonomy" id="9483"/>
    <lineage>
        <taxon>Eukaryota</taxon>
        <taxon>Metazoa</taxon>
        <taxon>Chordata</taxon>
        <taxon>Craniata</taxon>
        <taxon>Vertebrata</taxon>
        <taxon>Euteleostomi</taxon>
        <taxon>Mammalia</taxon>
        <taxon>Eutheria</taxon>
        <taxon>Euarchontoglires</taxon>
        <taxon>Primates</taxon>
        <taxon>Haplorrhini</taxon>
        <taxon>Platyrrhini</taxon>
        <taxon>Cebidae</taxon>
        <taxon>Callitrichinae</taxon>
        <taxon>Callithrix</taxon>
        <taxon>Callithrix</taxon>
    </lineage>
</organism>
<dbReference type="Pfam" id="PF00169">
    <property type="entry name" value="PH"/>
    <property type="match status" value="1"/>
</dbReference>
<feature type="coiled-coil region" evidence="12">
    <location>
        <begin position="813"/>
        <end position="840"/>
    </location>
</feature>
<dbReference type="AlphaFoldDB" id="F7IA15"/>
<gene>
    <name evidence="16" type="primary">PLEKHA7</name>
</gene>
<dbReference type="InParanoid" id="F7IA15"/>
<feature type="domain" description="WW" evidence="15">
    <location>
        <begin position="96"/>
        <end position="129"/>
    </location>
</feature>
<keyword evidence="6" id="KW-0965">Cell junction</keyword>
<evidence type="ECO:0000256" key="4">
    <source>
        <dbReference type="ARBA" id="ARBA00022553"/>
    </source>
</evidence>
<dbReference type="InterPro" id="IPR057971">
    <property type="entry name" value="PKHA4-7_TBCA"/>
</dbReference>
<feature type="domain" description="WW" evidence="15">
    <location>
        <begin position="51"/>
        <end position="84"/>
    </location>
</feature>
<proteinExistence type="predicted"/>
<evidence type="ECO:0000256" key="9">
    <source>
        <dbReference type="ARBA" id="ARBA00058388"/>
    </source>
</evidence>
<dbReference type="Bgee" id="ENSCJAG00000009589">
    <property type="expression patterns" value="Expressed in heart and 6 other cell types or tissues"/>
</dbReference>
<evidence type="ECO:0000256" key="12">
    <source>
        <dbReference type="SAM" id="Coils"/>
    </source>
</evidence>
<dbReference type="Proteomes" id="UP000008225">
    <property type="component" value="Chromosome 11"/>
</dbReference>
<dbReference type="InterPro" id="IPR040392">
    <property type="entry name" value="PKHA4-7_PH"/>
</dbReference>
<dbReference type="PROSITE" id="PS50003">
    <property type="entry name" value="PH_DOMAIN"/>
    <property type="match status" value="1"/>
</dbReference>
<reference evidence="16" key="2">
    <citation type="submission" date="2025-08" db="UniProtKB">
        <authorList>
            <consortium name="Ensembl"/>
        </authorList>
    </citation>
    <scope>IDENTIFICATION</scope>
</reference>
<feature type="region of interest" description="Disordered" evidence="13">
    <location>
        <begin position="1049"/>
        <end position="1071"/>
    </location>
</feature>